<dbReference type="AlphaFoldDB" id="A0A7R8Z5N3"/>
<reference evidence="2" key="1">
    <citation type="submission" date="2020-11" db="EMBL/GenBank/DDBJ databases">
        <authorList>
            <person name="Tran Van P."/>
        </authorList>
    </citation>
    <scope>NUCLEOTIDE SEQUENCE</scope>
</reference>
<dbReference type="PROSITE" id="PS50888">
    <property type="entry name" value="BHLH"/>
    <property type="match status" value="1"/>
</dbReference>
<dbReference type="SMART" id="SM00353">
    <property type="entry name" value="HLH"/>
    <property type="match status" value="1"/>
</dbReference>
<feature type="domain" description="BHLH" evidence="1">
    <location>
        <begin position="1"/>
        <end position="40"/>
    </location>
</feature>
<dbReference type="PANTHER" id="PTHR23349:SF42">
    <property type="entry name" value="BHLH DOMAIN-CONTAINING PROTEIN"/>
    <property type="match status" value="1"/>
</dbReference>
<dbReference type="InterPro" id="IPR011598">
    <property type="entry name" value="bHLH_dom"/>
</dbReference>
<protein>
    <recommendedName>
        <fullName evidence="1">BHLH domain-containing protein</fullName>
    </recommendedName>
</protein>
<dbReference type="GO" id="GO:0046983">
    <property type="term" value="F:protein dimerization activity"/>
    <property type="evidence" value="ECO:0007669"/>
    <property type="project" value="InterPro"/>
</dbReference>
<name>A0A7R8Z5N3_TIMDO</name>
<dbReference type="Pfam" id="PF00010">
    <property type="entry name" value="HLH"/>
    <property type="match status" value="1"/>
</dbReference>
<evidence type="ECO:0000313" key="2">
    <source>
        <dbReference type="EMBL" id="CAD7194856.1"/>
    </source>
</evidence>
<accession>A0A7R8Z5N3</accession>
<dbReference type="PANTHER" id="PTHR23349">
    <property type="entry name" value="BASIC HELIX-LOOP-HELIX TRANSCRIPTION FACTOR, TWIST"/>
    <property type="match status" value="1"/>
</dbReference>
<evidence type="ECO:0000259" key="1">
    <source>
        <dbReference type="PROSITE" id="PS50888"/>
    </source>
</evidence>
<dbReference type="InterPro" id="IPR036638">
    <property type="entry name" value="HLH_DNA-bd_sf"/>
</dbReference>
<proteinExistence type="predicted"/>
<dbReference type="GO" id="GO:0000977">
    <property type="term" value="F:RNA polymerase II transcription regulatory region sequence-specific DNA binding"/>
    <property type="evidence" value="ECO:0007669"/>
    <property type="project" value="TreeGrafter"/>
</dbReference>
<dbReference type="Gene3D" id="4.10.280.10">
    <property type="entry name" value="Helix-loop-helix DNA-binding domain"/>
    <property type="match status" value="1"/>
</dbReference>
<gene>
    <name evidence="2" type="ORF">TDIB3V08_LOCUS1268</name>
</gene>
<dbReference type="InterPro" id="IPR050283">
    <property type="entry name" value="E-box_TF_Regulators"/>
</dbReference>
<sequence length="124" mass="13602">MVGVNSAFTTLRTLIPTEPVDRKLSKIETLRLASSYISHLQAQLLADCPRPFVCVFFIVLGVISTHPVIANLNVALVSRAVARGIGARGKQSCVSTVFTDIQSTRGFKKTAQRMHILHCKPEKI</sequence>
<dbReference type="EMBL" id="OA564589">
    <property type="protein sequence ID" value="CAD7194856.1"/>
    <property type="molecule type" value="Genomic_DNA"/>
</dbReference>
<dbReference type="SUPFAM" id="SSF47459">
    <property type="entry name" value="HLH, helix-loop-helix DNA-binding domain"/>
    <property type="match status" value="1"/>
</dbReference>
<dbReference type="GO" id="GO:0032502">
    <property type="term" value="P:developmental process"/>
    <property type="evidence" value="ECO:0007669"/>
    <property type="project" value="TreeGrafter"/>
</dbReference>
<dbReference type="GO" id="GO:0000981">
    <property type="term" value="F:DNA-binding transcription factor activity, RNA polymerase II-specific"/>
    <property type="evidence" value="ECO:0007669"/>
    <property type="project" value="TreeGrafter"/>
</dbReference>
<organism evidence="2">
    <name type="scientific">Timema douglasi</name>
    <name type="common">Walking stick</name>
    <dbReference type="NCBI Taxonomy" id="61478"/>
    <lineage>
        <taxon>Eukaryota</taxon>
        <taxon>Metazoa</taxon>
        <taxon>Ecdysozoa</taxon>
        <taxon>Arthropoda</taxon>
        <taxon>Hexapoda</taxon>
        <taxon>Insecta</taxon>
        <taxon>Pterygota</taxon>
        <taxon>Neoptera</taxon>
        <taxon>Polyneoptera</taxon>
        <taxon>Phasmatodea</taxon>
        <taxon>Timematodea</taxon>
        <taxon>Timematoidea</taxon>
        <taxon>Timematidae</taxon>
        <taxon>Timema</taxon>
    </lineage>
</organism>